<feature type="compositionally biased region" description="Low complexity" evidence="9">
    <location>
        <begin position="35"/>
        <end position="44"/>
    </location>
</feature>
<dbReference type="AlphaFoldDB" id="A0A2I0SQY6"/>
<dbReference type="InterPro" id="IPR002028">
    <property type="entry name" value="Trp_synthase_suA"/>
</dbReference>
<keyword evidence="6" id="KW-0057">Aromatic amino acid biosynthesis</keyword>
<comment type="pathway">
    <text evidence="1">Amino-acid biosynthesis; L-tryptophan biosynthesis; L-tryptophan from chorismate: step 5/5.</text>
</comment>
<keyword evidence="5" id="KW-0822">Tryptophan biosynthesis</keyword>
<organism evidence="10 11">
    <name type="scientific">Streptomyces populi</name>
    <dbReference type="NCBI Taxonomy" id="2058924"/>
    <lineage>
        <taxon>Bacteria</taxon>
        <taxon>Bacillati</taxon>
        <taxon>Actinomycetota</taxon>
        <taxon>Actinomycetes</taxon>
        <taxon>Kitasatosporales</taxon>
        <taxon>Streptomycetaceae</taxon>
        <taxon>Streptomyces</taxon>
    </lineage>
</organism>
<comment type="subunit">
    <text evidence="2">Tetramer of two alpha and two beta chains.</text>
</comment>
<evidence type="ECO:0000313" key="10">
    <source>
        <dbReference type="EMBL" id="PKT72328.1"/>
    </source>
</evidence>
<dbReference type="Pfam" id="PF00290">
    <property type="entry name" value="Trp_syntA"/>
    <property type="match status" value="1"/>
</dbReference>
<accession>A0A2I0SQY6</accession>
<dbReference type="InterPro" id="IPR011060">
    <property type="entry name" value="RibuloseP-bd_barrel"/>
</dbReference>
<evidence type="ECO:0000256" key="1">
    <source>
        <dbReference type="ARBA" id="ARBA00004733"/>
    </source>
</evidence>
<dbReference type="Proteomes" id="UP000236178">
    <property type="component" value="Unassembled WGS sequence"/>
</dbReference>
<keyword evidence="11" id="KW-1185">Reference proteome</keyword>
<evidence type="ECO:0000256" key="2">
    <source>
        <dbReference type="ARBA" id="ARBA00011270"/>
    </source>
</evidence>
<dbReference type="GO" id="GO:0005829">
    <property type="term" value="C:cytosol"/>
    <property type="evidence" value="ECO:0007669"/>
    <property type="project" value="TreeGrafter"/>
</dbReference>
<proteinExistence type="predicted"/>
<dbReference type="SUPFAM" id="SSF51366">
    <property type="entry name" value="Ribulose-phoshate binding barrel"/>
    <property type="match status" value="1"/>
</dbReference>
<protein>
    <recommendedName>
        <fullName evidence="3">tryptophan synthase</fullName>
        <ecNumber evidence="3">4.2.1.20</ecNumber>
    </recommendedName>
</protein>
<reference evidence="10 11" key="1">
    <citation type="submission" date="2017-12" db="EMBL/GenBank/DDBJ databases">
        <title>Streptomyces populusis sp. nov., a novel endophytic actinobacterium isolated from stems of Populus adenopoda Maxim.</title>
        <authorList>
            <person name="Wang Z."/>
        </authorList>
    </citation>
    <scope>NUCLEOTIDE SEQUENCE [LARGE SCALE GENOMIC DNA]</scope>
    <source>
        <strain evidence="10 11">A249</strain>
    </source>
</reference>
<dbReference type="InterPro" id="IPR013785">
    <property type="entry name" value="Aldolase_TIM"/>
</dbReference>
<feature type="compositionally biased region" description="Polar residues" evidence="9">
    <location>
        <begin position="1"/>
        <end position="10"/>
    </location>
</feature>
<comment type="caution">
    <text evidence="10">The sequence shown here is derived from an EMBL/GenBank/DDBJ whole genome shotgun (WGS) entry which is preliminary data.</text>
</comment>
<evidence type="ECO:0000256" key="3">
    <source>
        <dbReference type="ARBA" id="ARBA00012043"/>
    </source>
</evidence>
<dbReference type="OrthoDB" id="4313489at2"/>
<dbReference type="PANTHER" id="PTHR43406:SF1">
    <property type="entry name" value="TRYPTOPHAN SYNTHASE ALPHA CHAIN, CHLOROPLASTIC"/>
    <property type="match status" value="1"/>
</dbReference>
<sequence>MLSQARTSGSRLPGSWCWTSKSLPVPRPRRRARCPRPAIRAAGAGERRRPGRPVSAPGVQPERRHPCKHPNSTGRRASLTSCDSTSTKDAPQATSLPLRTLFAQPGCRLGVFVPAGLNAAAAERRHLDGLAQAGAALFEVGLAHHTPFLDGPVIQNAYHRILQGGRVLDRTVSAVEHAAGLRPTVVMTYWEPVSRHSPERLAHLLADAGAAGVMVVDLPDGQAARWHDTARNAGLHTPHLIPRTIPDASLPNAVTGASGWLYAPASTATTGYQGPLDIQPLAALIQRLRAASPLPVVSGVGISTPALAARVAPLVDAVVIGTPIVRALASDPGRAPALAASFAQALRAAPLTKTSA</sequence>
<evidence type="ECO:0000256" key="7">
    <source>
        <dbReference type="ARBA" id="ARBA00023239"/>
    </source>
</evidence>
<evidence type="ECO:0000256" key="5">
    <source>
        <dbReference type="ARBA" id="ARBA00022822"/>
    </source>
</evidence>
<feature type="region of interest" description="Disordered" evidence="9">
    <location>
        <begin position="1"/>
        <end position="91"/>
    </location>
</feature>
<dbReference type="EMBL" id="PJOS01000023">
    <property type="protein sequence ID" value="PKT72328.1"/>
    <property type="molecule type" value="Genomic_DNA"/>
</dbReference>
<dbReference type="UniPathway" id="UPA00035">
    <property type="reaction ID" value="UER00044"/>
</dbReference>
<dbReference type="CDD" id="cd04724">
    <property type="entry name" value="Tryptophan_synthase_alpha"/>
    <property type="match status" value="1"/>
</dbReference>
<evidence type="ECO:0000256" key="6">
    <source>
        <dbReference type="ARBA" id="ARBA00023141"/>
    </source>
</evidence>
<gene>
    <name evidence="10" type="ORF">CW362_14670</name>
</gene>
<evidence type="ECO:0000256" key="4">
    <source>
        <dbReference type="ARBA" id="ARBA00022605"/>
    </source>
</evidence>
<dbReference type="GO" id="GO:0004834">
    <property type="term" value="F:tryptophan synthase activity"/>
    <property type="evidence" value="ECO:0007669"/>
    <property type="project" value="UniProtKB-EC"/>
</dbReference>
<keyword evidence="4" id="KW-0028">Amino-acid biosynthesis</keyword>
<dbReference type="PANTHER" id="PTHR43406">
    <property type="entry name" value="TRYPTOPHAN SYNTHASE, ALPHA CHAIN"/>
    <property type="match status" value="1"/>
</dbReference>
<keyword evidence="7" id="KW-0456">Lyase</keyword>
<evidence type="ECO:0000313" key="11">
    <source>
        <dbReference type="Proteomes" id="UP000236178"/>
    </source>
</evidence>
<dbReference type="EC" id="4.2.1.20" evidence="3"/>
<name>A0A2I0SQY6_9ACTN</name>
<feature type="compositionally biased region" description="Polar residues" evidence="9">
    <location>
        <begin position="70"/>
        <end position="91"/>
    </location>
</feature>
<comment type="catalytic activity">
    <reaction evidence="8">
        <text>(1S,2R)-1-C-(indol-3-yl)glycerol 3-phosphate + L-serine = D-glyceraldehyde 3-phosphate + L-tryptophan + H2O</text>
        <dbReference type="Rhea" id="RHEA:10532"/>
        <dbReference type="ChEBI" id="CHEBI:15377"/>
        <dbReference type="ChEBI" id="CHEBI:33384"/>
        <dbReference type="ChEBI" id="CHEBI:57912"/>
        <dbReference type="ChEBI" id="CHEBI:58866"/>
        <dbReference type="ChEBI" id="CHEBI:59776"/>
        <dbReference type="EC" id="4.2.1.20"/>
    </reaction>
</comment>
<evidence type="ECO:0000256" key="9">
    <source>
        <dbReference type="SAM" id="MobiDB-lite"/>
    </source>
</evidence>
<dbReference type="Gene3D" id="3.20.20.70">
    <property type="entry name" value="Aldolase class I"/>
    <property type="match status" value="1"/>
</dbReference>
<evidence type="ECO:0000256" key="8">
    <source>
        <dbReference type="ARBA" id="ARBA00049047"/>
    </source>
</evidence>